<evidence type="ECO:0000313" key="3">
    <source>
        <dbReference type="Proteomes" id="UP001517376"/>
    </source>
</evidence>
<dbReference type="InterPro" id="IPR012349">
    <property type="entry name" value="Split_barrel_FMN-bd"/>
</dbReference>
<dbReference type="SUPFAM" id="SSF50475">
    <property type="entry name" value="FMN-binding split barrel"/>
    <property type="match status" value="1"/>
</dbReference>
<keyword evidence="3" id="KW-1185">Reference proteome</keyword>
<accession>A0ABW9Y2G3</accession>
<evidence type="ECO:0000259" key="1">
    <source>
        <dbReference type="Pfam" id="PF01243"/>
    </source>
</evidence>
<dbReference type="InterPro" id="IPR011576">
    <property type="entry name" value="Pyridox_Oxase_N"/>
</dbReference>
<dbReference type="PIRSF" id="PIRSF004633">
    <property type="entry name" value="UCP_PLP_oxd"/>
    <property type="match status" value="1"/>
</dbReference>
<proteinExistence type="predicted"/>
<reference evidence="3" key="1">
    <citation type="submission" date="2020-01" db="EMBL/GenBank/DDBJ databases">
        <title>Sphingomonas sp. strain CSW-10.</title>
        <authorList>
            <person name="Chen W.-M."/>
        </authorList>
    </citation>
    <scope>NUCLEOTIDE SEQUENCE [LARGE SCALE GENOMIC DNA]</scope>
    <source>
        <strain evidence="3">CCP-1</strain>
    </source>
</reference>
<comment type="caution">
    <text evidence="2">The sequence shown here is derived from an EMBL/GenBank/DDBJ whole genome shotgun (WGS) entry which is preliminary data.</text>
</comment>
<dbReference type="Gene3D" id="2.30.110.10">
    <property type="entry name" value="Electron Transport, Fmn-binding Protein, Chain A"/>
    <property type="match status" value="1"/>
</dbReference>
<organism evidence="2 3">
    <name type="scientific">Paragemmobacter ruber</name>
    <dbReference type="NCBI Taxonomy" id="1985673"/>
    <lineage>
        <taxon>Bacteria</taxon>
        <taxon>Pseudomonadati</taxon>
        <taxon>Pseudomonadota</taxon>
        <taxon>Alphaproteobacteria</taxon>
        <taxon>Rhodobacterales</taxon>
        <taxon>Paracoccaceae</taxon>
        <taxon>Paragemmobacter</taxon>
    </lineage>
</organism>
<dbReference type="InterPro" id="IPR014419">
    <property type="entry name" value="HutZ"/>
</dbReference>
<protein>
    <submittedName>
        <fullName evidence="2">Pyridoxamine 5-phosphate oxidase</fullName>
    </submittedName>
</protein>
<gene>
    <name evidence="2" type="ORF">GU920_03570</name>
</gene>
<name>A0ABW9Y2G3_9RHOB</name>
<sequence>MPERPDPVATADDEARALARGLLQAARVAALAVTDPADGLPGISRIAFGRTEAGEMVSLVSALAPHYGALRQNPDCALMVGEVGAKGDPLTHPRLMVKAVAHFVSRDEARHAALREEWLRIQPKAKLYVDFADFAFVCFTPRSALLNGGFARAFRLQPGDL</sequence>
<dbReference type="Pfam" id="PF01243">
    <property type="entry name" value="PNPOx_N"/>
    <property type="match status" value="1"/>
</dbReference>
<feature type="domain" description="Pyridoxamine 5'-phosphate oxidase N-terminal" evidence="1">
    <location>
        <begin position="19"/>
        <end position="142"/>
    </location>
</feature>
<dbReference type="RefSeq" id="WP_161765580.1">
    <property type="nucleotide sequence ID" value="NZ_JAAATW010000001.1"/>
</dbReference>
<evidence type="ECO:0000313" key="2">
    <source>
        <dbReference type="EMBL" id="NBE06597.1"/>
    </source>
</evidence>
<dbReference type="Proteomes" id="UP001517376">
    <property type="component" value="Unassembled WGS sequence"/>
</dbReference>
<dbReference type="EMBL" id="JAAATW010000001">
    <property type="protein sequence ID" value="NBE06597.1"/>
    <property type="molecule type" value="Genomic_DNA"/>
</dbReference>